<dbReference type="PIRSF" id="PIRSF019455">
    <property type="entry name" value="CopR_AtkY"/>
    <property type="match status" value="1"/>
</dbReference>
<evidence type="ECO:0000313" key="5">
    <source>
        <dbReference type="EMBL" id="ERJ66876.1"/>
    </source>
</evidence>
<gene>
    <name evidence="5" type="ORF">HMPREF1555_00969</name>
</gene>
<dbReference type="Pfam" id="PF03965">
    <property type="entry name" value="Penicillinase_R"/>
    <property type="match status" value="1"/>
</dbReference>
<keyword evidence="3" id="KW-0238">DNA-binding</keyword>
<protein>
    <submittedName>
        <fullName evidence="5">Transcriptional regulator, BlaI/MecI/CopY family</fullName>
    </submittedName>
</protein>
<comment type="caution">
    <text evidence="5">The sequence shown here is derived from an EMBL/GenBank/DDBJ whole genome shotgun (WGS) entry which is preliminary data.</text>
</comment>
<dbReference type="InterPro" id="IPR005650">
    <property type="entry name" value="BlaI_family"/>
</dbReference>
<evidence type="ECO:0000256" key="4">
    <source>
        <dbReference type="ARBA" id="ARBA00023163"/>
    </source>
</evidence>
<dbReference type="GO" id="GO:0003677">
    <property type="term" value="F:DNA binding"/>
    <property type="evidence" value="ECO:0007669"/>
    <property type="project" value="UniProtKB-KW"/>
</dbReference>
<dbReference type="Gene3D" id="1.10.10.10">
    <property type="entry name" value="Winged helix-like DNA-binding domain superfamily/Winged helix DNA-binding domain"/>
    <property type="match status" value="1"/>
</dbReference>
<dbReference type="Gene3D" id="1.10.4040.10">
    <property type="entry name" value="Penicillinase repressor domain"/>
    <property type="match status" value="1"/>
</dbReference>
<keyword evidence="4" id="KW-0804">Transcription</keyword>
<keyword evidence="2" id="KW-0805">Transcription regulation</keyword>
<dbReference type="HOGENOM" id="CLU_119090_4_0_10"/>
<organism evidence="5 6">
    <name type="scientific">Porphyromonas gingivalis F0570</name>
    <dbReference type="NCBI Taxonomy" id="1227271"/>
    <lineage>
        <taxon>Bacteria</taxon>
        <taxon>Pseudomonadati</taxon>
        <taxon>Bacteroidota</taxon>
        <taxon>Bacteroidia</taxon>
        <taxon>Bacteroidales</taxon>
        <taxon>Porphyromonadaceae</taxon>
        <taxon>Porphyromonas</taxon>
    </lineage>
</organism>
<accession>A0A0E2LRC9</accession>
<dbReference type="SUPFAM" id="SSF46785">
    <property type="entry name" value="Winged helix' DNA-binding domain"/>
    <property type="match status" value="1"/>
</dbReference>
<dbReference type="InterPro" id="IPR036388">
    <property type="entry name" value="WH-like_DNA-bd_sf"/>
</dbReference>
<evidence type="ECO:0000256" key="1">
    <source>
        <dbReference type="ARBA" id="ARBA00011046"/>
    </source>
</evidence>
<dbReference type="GO" id="GO:0045892">
    <property type="term" value="P:negative regulation of DNA-templated transcription"/>
    <property type="evidence" value="ECO:0007669"/>
    <property type="project" value="InterPro"/>
</dbReference>
<dbReference type="InterPro" id="IPR036390">
    <property type="entry name" value="WH_DNA-bd_sf"/>
</dbReference>
<comment type="similarity">
    <text evidence="1">Belongs to the BlaI transcriptional regulatory family.</text>
</comment>
<dbReference type="RefSeq" id="WP_012457244.1">
    <property type="nucleotide sequence ID" value="NZ_KI259160.1"/>
</dbReference>
<evidence type="ECO:0000313" key="6">
    <source>
        <dbReference type="Proteomes" id="UP000016630"/>
    </source>
</evidence>
<dbReference type="PATRIC" id="fig|1227271.3.peg.842"/>
<evidence type="ECO:0000256" key="3">
    <source>
        <dbReference type="ARBA" id="ARBA00023125"/>
    </source>
</evidence>
<sequence length="126" mass="14893">MPKEIERLTTIEEDTMNIIWQLGTCNIRQVLAEVPEPKPPYTTLASVFKNLERKHYIKPFREGKTYHYRICISREEYATRTMHRMVDNYFTGSYKHLVQFFAAGSDISVKDLREVIDMIEKGEESE</sequence>
<dbReference type="GeneID" id="29256471"/>
<proteinExistence type="inferred from homology"/>
<dbReference type="AlphaFoldDB" id="A0A0E2LRC9"/>
<name>A0A0E2LRC9_PORGN</name>
<dbReference type="Proteomes" id="UP000016630">
    <property type="component" value="Unassembled WGS sequence"/>
</dbReference>
<reference evidence="5 6" key="1">
    <citation type="submission" date="2013-06" db="EMBL/GenBank/DDBJ databases">
        <authorList>
            <person name="Weinstock G."/>
            <person name="Sodergren E."/>
            <person name="Lobos E.A."/>
            <person name="Fulton L."/>
            <person name="Fulton R."/>
            <person name="Courtney L."/>
            <person name="Fronick C."/>
            <person name="O'Laughlin M."/>
            <person name="Godfrey J."/>
            <person name="Wilson R.M."/>
            <person name="Miner T."/>
            <person name="Farmer C."/>
            <person name="Delehaunty K."/>
            <person name="Cordes M."/>
            <person name="Minx P."/>
            <person name="Tomlinson C."/>
            <person name="Chen J."/>
            <person name="Wollam A."/>
            <person name="Pepin K.H."/>
            <person name="Bhonagiri V."/>
            <person name="Zhang X."/>
            <person name="Warren W."/>
            <person name="Mitreva M."/>
            <person name="Mardis E.R."/>
            <person name="Wilson R.K."/>
        </authorList>
    </citation>
    <scope>NUCLEOTIDE SEQUENCE [LARGE SCALE GENOMIC DNA]</scope>
    <source>
        <strain evidence="5 6">F0570</strain>
    </source>
</reference>
<dbReference type="EMBL" id="AWUW01000068">
    <property type="protein sequence ID" value="ERJ66876.1"/>
    <property type="molecule type" value="Genomic_DNA"/>
</dbReference>
<evidence type="ECO:0000256" key="2">
    <source>
        <dbReference type="ARBA" id="ARBA00023015"/>
    </source>
</evidence>